<keyword evidence="1" id="KW-1133">Transmembrane helix</keyword>
<feature type="domain" description="Methyltransferase FkbM" evidence="2">
    <location>
        <begin position="137"/>
        <end position="271"/>
    </location>
</feature>
<feature type="transmembrane region" description="Helical" evidence="1">
    <location>
        <begin position="20"/>
        <end position="39"/>
    </location>
</feature>
<keyword evidence="1" id="KW-0472">Membrane</keyword>
<sequence>MVAINARHRMNDSSRNNNSAHLKSILTYGFFLALGIAIGNSYQSAHCIVDDRMSACQPIESIPQVATGKYEGFHPIYVYRGNSQAIHSLGDPPAKTIHSRNFKKGSQVNQDKIISNLWNKYKSKTTRSEQQPYFVDLAANDAIILSNTYILESEGWDGLCIEPNPAYWYRLAHRKCSVAGAFVGGSTDMEEIEVILTNMELGGIVNSGFDNKRSRTNSEKRYSVSIRTLFAQFDVPNEIQYMSLDVEGAEELIMHDFPFDAFQISFFTIERPKAPLQELLKKNGYIFVTNLVEWGETLWVHETVVTNGFSVEEIQEITTKNKFMG</sequence>
<dbReference type="GO" id="GO:0005886">
    <property type="term" value="C:plasma membrane"/>
    <property type="evidence" value="ECO:0007669"/>
    <property type="project" value="TreeGrafter"/>
</dbReference>
<proteinExistence type="predicted"/>
<dbReference type="GO" id="GO:0005789">
    <property type="term" value="C:endoplasmic reticulum membrane"/>
    <property type="evidence" value="ECO:0007669"/>
    <property type="project" value="TreeGrafter"/>
</dbReference>
<dbReference type="InterPro" id="IPR053202">
    <property type="entry name" value="EGF_Rcpt_Signaling_Reg"/>
</dbReference>
<dbReference type="Pfam" id="PF05050">
    <property type="entry name" value="Methyltransf_21"/>
    <property type="match status" value="1"/>
</dbReference>
<accession>A0A7S2PDT8</accession>
<dbReference type="GO" id="GO:0016197">
    <property type="term" value="P:endosomal transport"/>
    <property type="evidence" value="ECO:0007669"/>
    <property type="project" value="TreeGrafter"/>
</dbReference>
<dbReference type="AlphaFoldDB" id="A0A7S2PDT8"/>
<evidence type="ECO:0000259" key="2">
    <source>
        <dbReference type="Pfam" id="PF05050"/>
    </source>
</evidence>
<dbReference type="PANTHER" id="PTHR34009">
    <property type="entry name" value="PROTEIN STAR"/>
    <property type="match status" value="1"/>
</dbReference>
<gene>
    <name evidence="3" type="ORF">LDAN0321_LOCUS14321</name>
</gene>
<dbReference type="PANTHER" id="PTHR34009:SF2">
    <property type="entry name" value="PROTEIN STAR"/>
    <property type="match status" value="1"/>
</dbReference>
<evidence type="ECO:0000256" key="1">
    <source>
        <dbReference type="SAM" id="Phobius"/>
    </source>
</evidence>
<dbReference type="Gene3D" id="3.40.50.150">
    <property type="entry name" value="Vaccinia Virus protein VP39"/>
    <property type="match status" value="1"/>
</dbReference>
<name>A0A7S2PDT8_9STRA</name>
<evidence type="ECO:0000313" key="3">
    <source>
        <dbReference type="EMBL" id="CAD9593826.1"/>
    </source>
</evidence>
<dbReference type="InterPro" id="IPR006342">
    <property type="entry name" value="FkbM_mtfrase"/>
</dbReference>
<keyword evidence="1" id="KW-0812">Transmembrane</keyword>
<reference evidence="3" key="1">
    <citation type="submission" date="2021-01" db="EMBL/GenBank/DDBJ databases">
        <authorList>
            <person name="Corre E."/>
            <person name="Pelletier E."/>
            <person name="Niang G."/>
            <person name="Scheremetjew M."/>
            <person name="Finn R."/>
            <person name="Kale V."/>
            <person name="Holt S."/>
            <person name="Cochrane G."/>
            <person name="Meng A."/>
            <person name="Brown T."/>
            <person name="Cohen L."/>
        </authorList>
    </citation>
    <scope>NUCLEOTIDE SEQUENCE</scope>
    <source>
        <strain evidence="3">B650</strain>
    </source>
</reference>
<protein>
    <recommendedName>
        <fullName evidence="2">Methyltransferase FkbM domain-containing protein</fullName>
    </recommendedName>
</protein>
<dbReference type="GO" id="GO:0031902">
    <property type="term" value="C:late endosome membrane"/>
    <property type="evidence" value="ECO:0007669"/>
    <property type="project" value="TreeGrafter"/>
</dbReference>
<dbReference type="GO" id="GO:0006888">
    <property type="term" value="P:endoplasmic reticulum to Golgi vesicle-mediated transport"/>
    <property type="evidence" value="ECO:0007669"/>
    <property type="project" value="TreeGrafter"/>
</dbReference>
<dbReference type="GO" id="GO:0005794">
    <property type="term" value="C:Golgi apparatus"/>
    <property type="evidence" value="ECO:0007669"/>
    <property type="project" value="TreeGrafter"/>
</dbReference>
<dbReference type="EMBL" id="HBGY01022653">
    <property type="protein sequence ID" value="CAD9593826.1"/>
    <property type="molecule type" value="Transcribed_RNA"/>
</dbReference>
<dbReference type="InterPro" id="IPR029063">
    <property type="entry name" value="SAM-dependent_MTases_sf"/>
</dbReference>
<organism evidence="3">
    <name type="scientific">Leptocylindrus danicus</name>
    <dbReference type="NCBI Taxonomy" id="163516"/>
    <lineage>
        <taxon>Eukaryota</taxon>
        <taxon>Sar</taxon>
        <taxon>Stramenopiles</taxon>
        <taxon>Ochrophyta</taxon>
        <taxon>Bacillariophyta</taxon>
        <taxon>Coscinodiscophyceae</taxon>
        <taxon>Chaetocerotophycidae</taxon>
        <taxon>Leptocylindrales</taxon>
        <taxon>Leptocylindraceae</taxon>
        <taxon>Leptocylindrus</taxon>
    </lineage>
</organism>